<keyword evidence="2" id="KW-0732">Signal</keyword>
<keyword evidence="4" id="KW-1185">Reference proteome</keyword>
<dbReference type="Pfam" id="PF06776">
    <property type="entry name" value="IalB"/>
    <property type="match status" value="1"/>
</dbReference>
<dbReference type="EMBL" id="JBDNCH010000002">
    <property type="protein sequence ID" value="MEN9062894.1"/>
    <property type="molecule type" value="Genomic_DNA"/>
</dbReference>
<dbReference type="RefSeq" id="WP_347167825.1">
    <property type="nucleotide sequence ID" value="NZ_JBDNCH010000002.1"/>
</dbReference>
<comment type="caution">
    <text evidence="3">The sequence shown here is derived from an EMBL/GenBank/DDBJ whole genome shotgun (WGS) entry which is preliminary data.</text>
</comment>
<feature type="chain" id="PRO_5043376206" evidence="2">
    <location>
        <begin position="22"/>
        <end position="230"/>
    </location>
</feature>
<reference evidence="3 4" key="1">
    <citation type="submission" date="2024-05" db="EMBL/GenBank/DDBJ databases">
        <title>Genome sequence of Ponticoccus litoralis KCCM 90028.</title>
        <authorList>
            <person name="Kim J.M."/>
            <person name="Lee J.K."/>
            <person name="Choi B.J."/>
            <person name="Bayburt H."/>
            <person name="Baek J.H."/>
            <person name="Jeon C.O."/>
        </authorList>
    </citation>
    <scope>NUCLEOTIDE SEQUENCE [LARGE SCALE GENOMIC DNA]</scope>
    <source>
        <strain evidence="3 4">KCCM 90028</strain>
    </source>
</reference>
<dbReference type="Gene3D" id="2.60.40.1880">
    <property type="entry name" value="Invasion associated locus B (IalB) protein"/>
    <property type="match status" value="1"/>
</dbReference>
<dbReference type="InterPro" id="IPR010642">
    <property type="entry name" value="Invasion_prot_B"/>
</dbReference>
<dbReference type="Proteomes" id="UP001428774">
    <property type="component" value="Unassembled WGS sequence"/>
</dbReference>
<organism evidence="3 4">
    <name type="scientific">Ponticoccus litoralis</name>
    <dbReference type="NCBI Taxonomy" id="422297"/>
    <lineage>
        <taxon>Bacteria</taxon>
        <taxon>Pseudomonadati</taxon>
        <taxon>Pseudomonadota</taxon>
        <taxon>Alphaproteobacteria</taxon>
        <taxon>Rhodobacterales</taxon>
        <taxon>Roseobacteraceae</taxon>
        <taxon>Ponticoccus</taxon>
    </lineage>
</organism>
<name>A0AAW9SFP4_9RHOB</name>
<feature type="signal peptide" evidence="2">
    <location>
        <begin position="1"/>
        <end position="21"/>
    </location>
</feature>
<sequence>MTKPLLLLSLIAALGAGPAFAQSDDAPAADPATDAPATEPAADPAADPASEPAADPAPSTNIGGGLDLGEEGAEAPAGQQGPRTYIKETFNDWSLQCIEVPEGDDVCQMYQLLKDANGASVAEASIFKLSNGGRAVAGGTFVVPLETLLTQKLTVQVDNGAERRFDFSFCAQVGCYARVGFTAEDIQRFKAGAKAVVTIVPALAPDQKVSVEMSLSGFTAAYDASSALSQ</sequence>
<gene>
    <name evidence="3" type="ORF">ABFB10_19800</name>
</gene>
<evidence type="ECO:0000256" key="2">
    <source>
        <dbReference type="SAM" id="SignalP"/>
    </source>
</evidence>
<protein>
    <submittedName>
        <fullName evidence="3">Invasion associated locus B family protein</fullName>
    </submittedName>
</protein>
<proteinExistence type="predicted"/>
<evidence type="ECO:0000313" key="4">
    <source>
        <dbReference type="Proteomes" id="UP001428774"/>
    </source>
</evidence>
<dbReference type="InterPro" id="IPR038696">
    <property type="entry name" value="IalB_sf"/>
</dbReference>
<dbReference type="AlphaFoldDB" id="A0AAW9SFP4"/>
<evidence type="ECO:0000256" key="1">
    <source>
        <dbReference type="SAM" id="MobiDB-lite"/>
    </source>
</evidence>
<feature type="region of interest" description="Disordered" evidence="1">
    <location>
        <begin position="20"/>
        <end position="81"/>
    </location>
</feature>
<feature type="compositionally biased region" description="Low complexity" evidence="1">
    <location>
        <begin position="20"/>
        <end position="58"/>
    </location>
</feature>
<accession>A0AAW9SFP4</accession>
<evidence type="ECO:0000313" key="3">
    <source>
        <dbReference type="EMBL" id="MEN9062894.1"/>
    </source>
</evidence>